<feature type="region of interest" description="Disordered" evidence="1">
    <location>
        <begin position="237"/>
        <end position="256"/>
    </location>
</feature>
<protein>
    <recommendedName>
        <fullName evidence="4">Tetratricopeptide repeat-containing protein</fullName>
    </recommendedName>
</protein>
<sequence>MNIKELTYLFQNPSTINKEQTENLEKIVQEFPYFQSVRSLLLKGLKEDENFRYNQELKTTAAYTTDRAILFDFITSELFNSNIETLNTEKKTNSDIDVVDPQEIKVLERISIDDAVSMNMEEAEEVLDPSLFSSKDEDTSNNITIAEAIIEQSEKNNSTEEITIQNELEIDKPFDFNKREAHSFAEWLKLSSIQPINREAEEKNQTQNKENDGELEKSSDQEHKFNLIDDFIANNPKIKPAEKNAPSRNLANEHTVTPDELMTETLARVYLAQKKYKKAIQAYKILILKNPEKSGFFADQIRAIKKIQENK</sequence>
<feature type="region of interest" description="Disordered" evidence="1">
    <location>
        <begin position="200"/>
        <end position="221"/>
    </location>
</feature>
<name>A0A1H7RZ55_AQUAM</name>
<dbReference type="STRING" id="1038014.SAMN04487910_2929"/>
<accession>A0A1H7RZ55</accession>
<keyword evidence="3" id="KW-1185">Reference proteome</keyword>
<proteinExistence type="predicted"/>
<evidence type="ECO:0008006" key="4">
    <source>
        <dbReference type="Google" id="ProtNLM"/>
    </source>
</evidence>
<dbReference type="Proteomes" id="UP000198521">
    <property type="component" value="Unassembled WGS sequence"/>
</dbReference>
<organism evidence="2 3">
    <name type="scientific">Aquimarina amphilecti</name>
    <dbReference type="NCBI Taxonomy" id="1038014"/>
    <lineage>
        <taxon>Bacteria</taxon>
        <taxon>Pseudomonadati</taxon>
        <taxon>Bacteroidota</taxon>
        <taxon>Flavobacteriia</taxon>
        <taxon>Flavobacteriales</taxon>
        <taxon>Flavobacteriaceae</taxon>
        <taxon>Aquimarina</taxon>
    </lineage>
</organism>
<evidence type="ECO:0000313" key="3">
    <source>
        <dbReference type="Proteomes" id="UP000198521"/>
    </source>
</evidence>
<dbReference type="OrthoDB" id="594666at2"/>
<reference evidence="3" key="1">
    <citation type="submission" date="2016-10" db="EMBL/GenBank/DDBJ databases">
        <authorList>
            <person name="Varghese N."/>
            <person name="Submissions S."/>
        </authorList>
    </citation>
    <scope>NUCLEOTIDE SEQUENCE [LARGE SCALE GENOMIC DNA]</scope>
    <source>
        <strain evidence="3">DSM 25232 / NCIMB 14723 / 92V</strain>
    </source>
</reference>
<dbReference type="RefSeq" id="WP_091409836.1">
    <property type="nucleotide sequence ID" value="NZ_FOAB01000005.1"/>
</dbReference>
<dbReference type="AlphaFoldDB" id="A0A1H7RZ55"/>
<evidence type="ECO:0000256" key="1">
    <source>
        <dbReference type="SAM" id="MobiDB-lite"/>
    </source>
</evidence>
<gene>
    <name evidence="2" type="ORF">SAMN04487910_2929</name>
</gene>
<evidence type="ECO:0000313" key="2">
    <source>
        <dbReference type="EMBL" id="SEL65378.1"/>
    </source>
</evidence>
<dbReference type="EMBL" id="FOAB01000005">
    <property type="protein sequence ID" value="SEL65378.1"/>
    <property type="molecule type" value="Genomic_DNA"/>
</dbReference>
<feature type="compositionally biased region" description="Polar residues" evidence="1">
    <location>
        <begin position="246"/>
        <end position="255"/>
    </location>
</feature>